<evidence type="ECO:0000256" key="6">
    <source>
        <dbReference type="ARBA" id="ARBA00023136"/>
    </source>
</evidence>
<evidence type="ECO:0000256" key="1">
    <source>
        <dbReference type="ARBA" id="ARBA00004651"/>
    </source>
</evidence>
<evidence type="ECO:0000313" key="9">
    <source>
        <dbReference type="EMBL" id="EDX75805.1"/>
    </source>
</evidence>
<dbReference type="GO" id="GO:0055085">
    <property type="term" value="P:transmembrane transport"/>
    <property type="evidence" value="ECO:0007669"/>
    <property type="project" value="InterPro"/>
</dbReference>
<feature type="transmembrane region" description="Helical" evidence="7">
    <location>
        <begin position="149"/>
        <end position="168"/>
    </location>
</feature>
<dbReference type="PANTHER" id="PTHR30043">
    <property type="entry name" value="PHOSPHONATES TRANSPORT SYSTEM PERMEASE PROTEIN"/>
    <property type="match status" value="1"/>
</dbReference>
<evidence type="ECO:0000256" key="3">
    <source>
        <dbReference type="ARBA" id="ARBA00022475"/>
    </source>
</evidence>
<dbReference type="PANTHER" id="PTHR30043:SF1">
    <property type="entry name" value="ABC TRANSPORT SYSTEM PERMEASE PROTEIN P69"/>
    <property type="match status" value="1"/>
</dbReference>
<protein>
    <submittedName>
        <fullName evidence="9">Phosphonate ABC transporter, permease protein, putative</fullName>
    </submittedName>
</protein>
<accession>B4VQV3</accession>
<feature type="transmembrane region" description="Helical" evidence="7">
    <location>
        <begin position="484"/>
        <end position="506"/>
    </location>
</feature>
<reference evidence="9 10" key="1">
    <citation type="submission" date="2008-07" db="EMBL/GenBank/DDBJ databases">
        <authorList>
            <person name="Tandeau de Marsac N."/>
            <person name="Ferriera S."/>
            <person name="Johnson J."/>
            <person name="Kravitz S."/>
            <person name="Beeson K."/>
            <person name="Sutton G."/>
            <person name="Rogers Y.-H."/>
            <person name="Friedman R."/>
            <person name="Frazier M."/>
            <person name="Venter J.C."/>
        </authorList>
    </citation>
    <scope>NUCLEOTIDE SEQUENCE [LARGE SCALE GENOMIC DNA]</scope>
    <source>
        <strain evidence="9 10">PCC 7420</strain>
    </source>
</reference>
<organism evidence="9 10">
    <name type="scientific">Coleofasciculus chthonoplastes PCC 7420</name>
    <dbReference type="NCBI Taxonomy" id="118168"/>
    <lineage>
        <taxon>Bacteria</taxon>
        <taxon>Bacillati</taxon>
        <taxon>Cyanobacteriota</taxon>
        <taxon>Cyanophyceae</taxon>
        <taxon>Coleofasciculales</taxon>
        <taxon>Coleofasciculaceae</taxon>
        <taxon>Coleofasciculus</taxon>
    </lineage>
</organism>
<feature type="transmembrane region" description="Helical" evidence="7">
    <location>
        <begin position="77"/>
        <end position="98"/>
    </location>
</feature>
<feature type="transmembrane region" description="Helical" evidence="7">
    <location>
        <begin position="188"/>
        <end position="209"/>
    </location>
</feature>
<dbReference type="eggNOG" id="COG3639">
    <property type="taxonomic scope" value="Bacteria"/>
</dbReference>
<dbReference type="EMBL" id="DS989848">
    <property type="protein sequence ID" value="EDX75805.1"/>
    <property type="molecule type" value="Genomic_DNA"/>
</dbReference>
<evidence type="ECO:0000256" key="4">
    <source>
        <dbReference type="ARBA" id="ARBA00022692"/>
    </source>
</evidence>
<keyword evidence="2 7" id="KW-0813">Transport</keyword>
<keyword evidence="6 7" id="KW-0472">Membrane</keyword>
<dbReference type="AlphaFoldDB" id="B4VQV3"/>
<gene>
    <name evidence="9" type="ORF">MC7420_6460</name>
</gene>
<dbReference type="STRING" id="118168.MC7420_6460"/>
<feature type="transmembrane region" description="Helical" evidence="7">
    <location>
        <begin position="433"/>
        <end position="452"/>
    </location>
</feature>
<evidence type="ECO:0000256" key="7">
    <source>
        <dbReference type="RuleBase" id="RU363032"/>
    </source>
</evidence>
<feature type="domain" description="ABC transmembrane type-1" evidence="8">
    <location>
        <begin position="358"/>
        <end position="561"/>
    </location>
</feature>
<keyword evidence="3" id="KW-1003">Cell membrane</keyword>
<evidence type="ECO:0000259" key="8">
    <source>
        <dbReference type="PROSITE" id="PS50928"/>
    </source>
</evidence>
<dbReference type="PROSITE" id="PS50928">
    <property type="entry name" value="ABC_TM1"/>
    <property type="match status" value="2"/>
</dbReference>
<keyword evidence="5 7" id="KW-1133">Transmembrane helix</keyword>
<dbReference type="InterPro" id="IPR000515">
    <property type="entry name" value="MetI-like"/>
</dbReference>
<dbReference type="Gene3D" id="1.10.3720.10">
    <property type="entry name" value="MetI-like"/>
    <property type="match status" value="2"/>
</dbReference>
<feature type="domain" description="ABC transmembrane type-1" evidence="8">
    <location>
        <begin position="73"/>
        <end position="270"/>
    </location>
</feature>
<dbReference type="Proteomes" id="UP000003835">
    <property type="component" value="Unassembled WGS sequence"/>
</dbReference>
<dbReference type="GO" id="GO:0005886">
    <property type="term" value="C:plasma membrane"/>
    <property type="evidence" value="ECO:0007669"/>
    <property type="project" value="UniProtKB-SubCell"/>
</dbReference>
<dbReference type="InterPro" id="IPR035906">
    <property type="entry name" value="MetI-like_sf"/>
</dbReference>
<name>B4VQV3_9CYAN</name>
<evidence type="ECO:0000256" key="2">
    <source>
        <dbReference type="ARBA" id="ARBA00022448"/>
    </source>
</evidence>
<evidence type="ECO:0000313" key="10">
    <source>
        <dbReference type="Proteomes" id="UP000003835"/>
    </source>
</evidence>
<feature type="transmembrane region" description="Helical" evidence="7">
    <location>
        <begin position="248"/>
        <end position="269"/>
    </location>
</feature>
<proteinExistence type="inferred from homology"/>
<dbReference type="Pfam" id="PF00528">
    <property type="entry name" value="BPD_transp_1"/>
    <property type="match status" value="2"/>
</dbReference>
<dbReference type="HOGENOM" id="CLU_029036_1_0_3"/>
<comment type="similarity">
    <text evidence="7">Belongs to the binding-protein-dependent transport system permease family.</text>
</comment>
<feature type="transmembrane region" description="Helical" evidence="7">
    <location>
        <begin position="221"/>
        <end position="242"/>
    </location>
</feature>
<comment type="subcellular location">
    <subcellularLocation>
        <location evidence="1 7">Cell membrane</location>
        <topology evidence="1 7">Multi-pass membrane protein</topology>
    </subcellularLocation>
</comment>
<feature type="transmembrane region" description="Helical" evidence="7">
    <location>
        <begin position="299"/>
        <end position="318"/>
    </location>
</feature>
<evidence type="ECO:0000256" key="5">
    <source>
        <dbReference type="ARBA" id="ARBA00022989"/>
    </source>
</evidence>
<dbReference type="SUPFAM" id="SSF161098">
    <property type="entry name" value="MetI-like"/>
    <property type="match status" value="2"/>
</dbReference>
<feature type="transmembrane region" description="Helical" evidence="7">
    <location>
        <begin position="407"/>
        <end position="427"/>
    </location>
</feature>
<feature type="transmembrane region" description="Helical" evidence="7">
    <location>
        <begin position="118"/>
        <end position="142"/>
    </location>
</feature>
<keyword evidence="10" id="KW-1185">Reference proteome</keyword>
<feature type="transmembrane region" description="Helical" evidence="7">
    <location>
        <begin position="12"/>
        <end position="31"/>
    </location>
</feature>
<dbReference type="RefSeq" id="WP_006100942.1">
    <property type="nucleotide sequence ID" value="NZ_DS989848.1"/>
</dbReference>
<feature type="transmembrane region" description="Helical" evidence="7">
    <location>
        <begin position="539"/>
        <end position="559"/>
    </location>
</feature>
<feature type="transmembrane region" description="Helical" evidence="7">
    <location>
        <begin position="362"/>
        <end position="381"/>
    </location>
</feature>
<keyword evidence="4 7" id="KW-0812">Transmembrane</keyword>
<sequence length="568" mass="62311">MKPQPLSRPPILNPPTAWGLVFIGAIALSLYQTGIWRQDILNPGGFSLLGRFLQASLQPELSLEFLQLTLEATLTTLAYAVCGTFLSVVLGIIGGIFTSEVWWLAVSPGAIERHPSKIWVSLRGLLAVPRAIHEMLWGLFFVNIWGLDPLVAILAIALPFGAVVAKVFAEILDETPRQPLITLLNSGVAPLTVFLYTLIPQAFLNLLSYTFYRFECSIRSAAVLGIIGAGGLGYEIFLSLQSLRYQQLWTFFYALFILNGIVDLSSAWLRDRLGCSSRLDLNADHGSTSQRGFYPRDPLITLAGIGGVLLIPFCFWYVHPDFTQLWSPRTGKLLVDAITVSFPPDISWEQLPELVRLSTQTLSMSILAIALAGMGGILLSFPATRNFFLPGGLLNPSRHGRGRGEKIWVWITFLLTRAILLVCRAIPAPIWALVALFILFPGILPGAIALGLHNLGILGRLMAEVTENLPQPPLQALKAQGTPAALVFLYGVLPMTLPRFLAYILYRWEVCMRETVIVGLVGAGGLGRLLSEQLSSFDAPGIVTTIACLIMLTILVDWVSGISRRAWR</sequence>